<feature type="compositionally biased region" description="Low complexity" evidence="1">
    <location>
        <begin position="470"/>
        <end position="516"/>
    </location>
</feature>
<feature type="region of interest" description="Disordered" evidence="1">
    <location>
        <begin position="470"/>
        <end position="558"/>
    </location>
</feature>
<feature type="chain" id="PRO_5007842168" evidence="2">
    <location>
        <begin position="21"/>
        <end position="620"/>
    </location>
</feature>
<keyword evidence="4" id="KW-1185">Reference proteome</keyword>
<dbReference type="EMBL" id="JYNV01000212">
    <property type="protein sequence ID" value="KZM22533.1"/>
    <property type="molecule type" value="Genomic_DNA"/>
</dbReference>
<evidence type="ECO:0000256" key="1">
    <source>
        <dbReference type="SAM" id="MobiDB-lite"/>
    </source>
</evidence>
<feature type="region of interest" description="Disordered" evidence="1">
    <location>
        <begin position="601"/>
        <end position="620"/>
    </location>
</feature>
<gene>
    <name evidence="3" type="ORF">ST47_g6278</name>
</gene>
<dbReference type="Proteomes" id="UP000076837">
    <property type="component" value="Unassembled WGS sequence"/>
</dbReference>
<keyword evidence="2" id="KW-0732">Signal</keyword>
<accession>A0A163CKT6</accession>
<comment type="caution">
    <text evidence="3">The sequence shown here is derived from an EMBL/GenBank/DDBJ whole genome shotgun (WGS) entry which is preliminary data.</text>
</comment>
<evidence type="ECO:0000313" key="3">
    <source>
        <dbReference type="EMBL" id="KZM22533.1"/>
    </source>
</evidence>
<evidence type="ECO:0000256" key="2">
    <source>
        <dbReference type="SAM" id="SignalP"/>
    </source>
</evidence>
<proteinExistence type="predicted"/>
<dbReference type="AlphaFoldDB" id="A0A163CKT6"/>
<feature type="compositionally biased region" description="Low complexity" evidence="1">
    <location>
        <begin position="605"/>
        <end position="620"/>
    </location>
</feature>
<protein>
    <submittedName>
        <fullName evidence="3">Uncharacterized protein</fullName>
    </submittedName>
</protein>
<feature type="compositionally biased region" description="Basic and acidic residues" evidence="1">
    <location>
        <begin position="319"/>
        <end position="329"/>
    </location>
</feature>
<dbReference type="STRING" id="5454.A0A163CKT6"/>
<name>A0A163CKT6_DIDRA</name>
<evidence type="ECO:0000313" key="4">
    <source>
        <dbReference type="Proteomes" id="UP000076837"/>
    </source>
</evidence>
<feature type="compositionally biased region" description="Basic and acidic residues" evidence="1">
    <location>
        <begin position="538"/>
        <end position="552"/>
    </location>
</feature>
<reference evidence="3 4" key="1">
    <citation type="journal article" date="2016" name="Sci. Rep.">
        <title>Draft genome sequencing and secretome analysis of fungal phytopathogen Ascochyta rabiei provides insight into the necrotrophic effector repertoire.</title>
        <authorList>
            <person name="Verma S."/>
            <person name="Gazara R.K."/>
            <person name="Nizam S."/>
            <person name="Parween S."/>
            <person name="Chattopadhyay D."/>
            <person name="Verma P.K."/>
        </authorList>
    </citation>
    <scope>NUCLEOTIDE SEQUENCE [LARGE SCALE GENOMIC DNA]</scope>
    <source>
        <strain evidence="3 4">ArDII</strain>
    </source>
</reference>
<organism evidence="3 4">
    <name type="scientific">Didymella rabiei</name>
    <name type="common">Chickpea ascochyta blight fungus</name>
    <name type="synonym">Mycosphaerella rabiei</name>
    <dbReference type="NCBI Taxonomy" id="5454"/>
    <lineage>
        <taxon>Eukaryota</taxon>
        <taxon>Fungi</taxon>
        <taxon>Dikarya</taxon>
        <taxon>Ascomycota</taxon>
        <taxon>Pezizomycotina</taxon>
        <taxon>Dothideomycetes</taxon>
        <taxon>Pleosporomycetidae</taxon>
        <taxon>Pleosporales</taxon>
        <taxon>Pleosporineae</taxon>
        <taxon>Didymellaceae</taxon>
        <taxon>Ascochyta</taxon>
    </lineage>
</organism>
<feature type="compositionally biased region" description="Low complexity" evidence="1">
    <location>
        <begin position="305"/>
        <end position="315"/>
    </location>
</feature>
<feature type="compositionally biased region" description="Basic and acidic residues" evidence="1">
    <location>
        <begin position="520"/>
        <end position="530"/>
    </location>
</feature>
<feature type="region of interest" description="Disordered" evidence="1">
    <location>
        <begin position="300"/>
        <end position="411"/>
    </location>
</feature>
<feature type="signal peptide" evidence="2">
    <location>
        <begin position="1"/>
        <end position="20"/>
    </location>
</feature>
<feature type="compositionally biased region" description="Low complexity" evidence="1">
    <location>
        <begin position="334"/>
        <end position="410"/>
    </location>
</feature>
<sequence>MTSGTVSSLVLLLLSSSVFAQQQVQYNQVLNVNGDMNLNSFVFPDRSKVETYSQKQQQIIVNQQQPAIPANQVTGSTGQPFVAITTQSMTISTNGATDLVGGQVEMAMTMQNLQSAAVQPGNTYVAMLSPDRQSWMIQETMRSVNTTDMTVRMVKRNQLDGEYMVVGRQTVETNTLVTPFGSSGATQVAIQGTGLQENEFQDGFRMATRATQPMLMNVDVKNGIDSGMLAGLKGQSAVNNYRYSVITNLAAVTPNLNQQVTVVQMPINAVRIQKMMQAMGVPPTGQVAIAVAQRGVLQNPGGATGQLQGAGAPTQKRTPSRDDFRKDIAARQINTGNTNTGNTNTGNTNTGNTNTGNTNTGNTNTGNTNTGNTNTGNTNTGNTNTGNTNTGNTNTNNQGNTGGTPTNGNNPVAVQLLLAPTFTPVQANAVLDQANMRIAVPVRQVDGEFILVMQMMGAAAQAAPQAATPAGEAAPAAQPAAAPAAAARPAEASPAAASPSGEEAKPAAAGESPKPAIEAAKTDPSAKLEAGKPGAPAKPERRQSSEKKDKYGLPEAPPGAVIMTMKQIDEMASLVTWGGQAPITQMMNDYVKAQTGKGLGTPNNGTSASSAAGGIAGITV</sequence>